<name>A0A9W9P8S2_9EURO</name>
<dbReference type="Proteomes" id="UP001150941">
    <property type="component" value="Unassembled WGS sequence"/>
</dbReference>
<dbReference type="InterPro" id="IPR021858">
    <property type="entry name" value="Fun_TF"/>
</dbReference>
<dbReference type="Pfam" id="PF11951">
    <property type="entry name" value="Fungal_trans_2"/>
    <property type="match status" value="1"/>
</dbReference>
<feature type="region of interest" description="Disordered" evidence="1">
    <location>
        <begin position="1"/>
        <end position="20"/>
    </location>
</feature>
<gene>
    <name evidence="2" type="ORF">N7468_003146</name>
</gene>
<evidence type="ECO:0000313" key="3">
    <source>
        <dbReference type="Proteomes" id="UP001150941"/>
    </source>
</evidence>
<accession>A0A9W9P8S2</accession>
<protein>
    <submittedName>
        <fullName evidence="2">Uncharacterized protein</fullName>
    </submittedName>
</protein>
<evidence type="ECO:0000313" key="2">
    <source>
        <dbReference type="EMBL" id="KAJ5238527.1"/>
    </source>
</evidence>
<dbReference type="OrthoDB" id="4158087at2759"/>
<sequence length="444" mass="49583">MEASNFTFVNTTGASSLSQPAARRVRAHITKANFAKRRHQLSAAGLGEEPGKVRFAYSDQQKLHLKRRKNGPVSRPLEATWLMNGAPPSSADLQALHEIQDLCFLEGRHAPNSPSEAAWFHMIASEPALIEATMAVSVGLMSPGNWWQIKSGLHLSNAVSLIKDKIISTATRTDGVLAAVCTMAFSAALAQDTLAWKVHIDGVTHIIKDRNMRMSNPVFPWLTDIVTQDSVNYICGFPRFYHKQVIYALNGDKDTKFRKLVKICEDVIQLQNVVESHHTHSFDPNFVAREIEEPISSLIFQSRFLRAGDDANMDSAARAIELFLYLLWPSQSAAHLTLLAEQMKHSIIKWPVKGCMFMDLTCFQFVIGAVAAEKGSSTREWFVNKIAGAVRAMKQRGWLNPLHLMGNRYHSGIGVSMKFTALWEELDDMCAELKALEWGPHIDS</sequence>
<keyword evidence="3" id="KW-1185">Reference proteome</keyword>
<feature type="compositionally biased region" description="Polar residues" evidence="1">
    <location>
        <begin position="1"/>
        <end position="19"/>
    </location>
</feature>
<organism evidence="2 3">
    <name type="scientific">Penicillium chermesinum</name>
    <dbReference type="NCBI Taxonomy" id="63820"/>
    <lineage>
        <taxon>Eukaryota</taxon>
        <taxon>Fungi</taxon>
        <taxon>Dikarya</taxon>
        <taxon>Ascomycota</taxon>
        <taxon>Pezizomycotina</taxon>
        <taxon>Eurotiomycetes</taxon>
        <taxon>Eurotiomycetidae</taxon>
        <taxon>Eurotiales</taxon>
        <taxon>Aspergillaceae</taxon>
        <taxon>Penicillium</taxon>
    </lineage>
</organism>
<dbReference type="EMBL" id="JAPQKS010000003">
    <property type="protein sequence ID" value="KAJ5238527.1"/>
    <property type="molecule type" value="Genomic_DNA"/>
</dbReference>
<dbReference type="AlphaFoldDB" id="A0A9W9P8S2"/>
<evidence type="ECO:0000256" key="1">
    <source>
        <dbReference type="SAM" id="MobiDB-lite"/>
    </source>
</evidence>
<comment type="caution">
    <text evidence="2">The sequence shown here is derived from an EMBL/GenBank/DDBJ whole genome shotgun (WGS) entry which is preliminary data.</text>
</comment>
<dbReference type="RefSeq" id="XP_058331446.1">
    <property type="nucleotide sequence ID" value="XM_058472443.1"/>
</dbReference>
<reference evidence="2" key="1">
    <citation type="submission" date="2022-11" db="EMBL/GenBank/DDBJ databases">
        <authorList>
            <person name="Petersen C."/>
        </authorList>
    </citation>
    <scope>NUCLEOTIDE SEQUENCE</scope>
    <source>
        <strain evidence="2">IBT 19713</strain>
    </source>
</reference>
<dbReference type="GeneID" id="83199746"/>
<proteinExistence type="predicted"/>
<reference evidence="2" key="2">
    <citation type="journal article" date="2023" name="IMA Fungus">
        <title>Comparative genomic study of the Penicillium genus elucidates a diverse pangenome and 15 lateral gene transfer events.</title>
        <authorList>
            <person name="Petersen C."/>
            <person name="Sorensen T."/>
            <person name="Nielsen M.R."/>
            <person name="Sondergaard T.E."/>
            <person name="Sorensen J.L."/>
            <person name="Fitzpatrick D.A."/>
            <person name="Frisvad J.C."/>
            <person name="Nielsen K.L."/>
        </authorList>
    </citation>
    <scope>NUCLEOTIDE SEQUENCE</scope>
    <source>
        <strain evidence="2">IBT 19713</strain>
    </source>
</reference>